<name>A0A7W3TEG0_9ACTN</name>
<keyword evidence="1 2" id="KW-0732">Signal</keyword>
<dbReference type="Proteomes" id="UP000538929">
    <property type="component" value="Unassembled WGS sequence"/>
</dbReference>
<dbReference type="SUPFAM" id="SSF55816">
    <property type="entry name" value="5'-nucleotidase (syn. UDP-sugar hydrolase), C-terminal domain"/>
    <property type="match status" value="1"/>
</dbReference>
<dbReference type="PANTHER" id="PTHR11575:SF24">
    <property type="entry name" value="5'-NUCLEOTIDASE"/>
    <property type="match status" value="1"/>
</dbReference>
<dbReference type="PROSITE" id="PS51318">
    <property type="entry name" value="TAT"/>
    <property type="match status" value="1"/>
</dbReference>
<keyword evidence="6" id="KW-1185">Reference proteome</keyword>
<dbReference type="GO" id="GO:0008768">
    <property type="term" value="F:UDP-sugar diphosphatase activity"/>
    <property type="evidence" value="ECO:0007669"/>
    <property type="project" value="TreeGrafter"/>
</dbReference>
<feature type="domain" description="5'-Nucleotidase C-terminal" evidence="4">
    <location>
        <begin position="404"/>
        <end position="562"/>
    </location>
</feature>
<evidence type="ECO:0000256" key="2">
    <source>
        <dbReference type="RuleBase" id="RU362119"/>
    </source>
</evidence>
<dbReference type="GO" id="GO:0000166">
    <property type="term" value="F:nucleotide binding"/>
    <property type="evidence" value="ECO:0007669"/>
    <property type="project" value="UniProtKB-KW"/>
</dbReference>
<dbReference type="InterPro" id="IPR004843">
    <property type="entry name" value="Calcineurin-like_PHP"/>
</dbReference>
<dbReference type="Pfam" id="PF00149">
    <property type="entry name" value="Metallophos"/>
    <property type="match status" value="1"/>
</dbReference>
<dbReference type="RefSeq" id="WP_182606688.1">
    <property type="nucleotide sequence ID" value="NZ_VKHT01000412.1"/>
</dbReference>
<dbReference type="InterPro" id="IPR006179">
    <property type="entry name" value="5_nucleotidase/apyrase"/>
</dbReference>
<dbReference type="Gene3D" id="3.60.21.10">
    <property type="match status" value="1"/>
</dbReference>
<dbReference type="AlphaFoldDB" id="A0A7W3TEG0"/>
<dbReference type="PRINTS" id="PR01607">
    <property type="entry name" value="APYRASEFAMLY"/>
</dbReference>
<feature type="signal peptide" evidence="2">
    <location>
        <begin position="1"/>
        <end position="37"/>
    </location>
</feature>
<proteinExistence type="inferred from homology"/>
<evidence type="ECO:0000313" key="5">
    <source>
        <dbReference type="EMBL" id="MBB0245165.1"/>
    </source>
</evidence>
<dbReference type="InterPro" id="IPR008334">
    <property type="entry name" value="5'-Nucleotdase_C"/>
</dbReference>
<comment type="similarity">
    <text evidence="2">Belongs to the 5'-nucleotidase family.</text>
</comment>
<dbReference type="GO" id="GO:0008253">
    <property type="term" value="F:5'-nucleotidase activity"/>
    <property type="evidence" value="ECO:0007669"/>
    <property type="project" value="TreeGrafter"/>
</dbReference>
<dbReference type="GO" id="GO:0009166">
    <property type="term" value="P:nucleotide catabolic process"/>
    <property type="evidence" value="ECO:0007669"/>
    <property type="project" value="InterPro"/>
</dbReference>
<dbReference type="Gene3D" id="3.90.780.10">
    <property type="entry name" value="5'-Nucleotidase, C-terminal domain"/>
    <property type="match status" value="1"/>
</dbReference>
<dbReference type="InterPro" id="IPR029052">
    <property type="entry name" value="Metallo-depent_PP-like"/>
</dbReference>
<evidence type="ECO:0000259" key="4">
    <source>
        <dbReference type="Pfam" id="PF02872"/>
    </source>
</evidence>
<evidence type="ECO:0000313" key="6">
    <source>
        <dbReference type="Proteomes" id="UP000538929"/>
    </source>
</evidence>
<organism evidence="5 6">
    <name type="scientific">Streptomyces alkaliphilus</name>
    <dbReference type="NCBI Taxonomy" id="1472722"/>
    <lineage>
        <taxon>Bacteria</taxon>
        <taxon>Bacillati</taxon>
        <taxon>Actinomycetota</taxon>
        <taxon>Actinomycetes</taxon>
        <taxon>Kitasatosporales</taxon>
        <taxon>Streptomycetaceae</taxon>
        <taxon>Streptomyces</taxon>
    </lineage>
</organism>
<gene>
    <name evidence="5" type="ORF">FNQ90_13880</name>
</gene>
<dbReference type="SUPFAM" id="SSF56300">
    <property type="entry name" value="Metallo-dependent phosphatases"/>
    <property type="match status" value="1"/>
</dbReference>
<dbReference type="InterPro" id="IPR036907">
    <property type="entry name" value="5'-Nucleotdase_C_sf"/>
</dbReference>
<keyword evidence="2" id="KW-0378">Hydrolase</keyword>
<dbReference type="InterPro" id="IPR006311">
    <property type="entry name" value="TAT_signal"/>
</dbReference>
<dbReference type="EMBL" id="VKHT01000412">
    <property type="protein sequence ID" value="MBB0245165.1"/>
    <property type="molecule type" value="Genomic_DNA"/>
</dbReference>
<sequence>MSGASPTPRRRRRTTAALAVGLAGALALSLPAAQAVAGGPGKGKPEKPAKPGPTVELQVLALNDFHGALEPPTGSGGLATREHDHGEHETIEAGGVEYLATALREAREGHDRSVTVAAGDMVGATPLLSALFNDEPTIEALNLLEMDVVGVGNHEFDSGWEELIRLQEGGCHPVDGCYDEGREFEGADFPFLAANVVHEDTGVPILPPYTVRNMKGAKVGFIGVTLEGTADIVTRAGIEGLEFLDEAETINRYTRELKRKGVNAVIALIHEGGHAPSPAYNHDCDAGGGLSGPIVEIAENTHPAVDVLITGHTHRPYVCTIPDPAGNDRLVTSAQSNGVLFTELTMEYDRKHKDIVRASVEGTNRVVHRERERASDLTALLDYWRDLAGAVAGRPIGWIAEDITQDRDIPESPLGNLIADAQLAHAREVDPRAAIALMNPGGIRTDLVYAASGDEGDGVVTYGEGFAVQPFSNYVVLLDLTGEQLVRVLREQVSGPNLTANKILQPSEGFSYTLDLTREGAERIVADSVTVDGEPVDPSATYRVAVNSFLAGGGDGFPTLAEGTDVVYGGLDLDALIDHLGTISSPENPLTAPAADRITVIR</sequence>
<dbReference type="Pfam" id="PF02872">
    <property type="entry name" value="5_nucleotid_C"/>
    <property type="match status" value="1"/>
</dbReference>
<feature type="domain" description="Calcineurin-like phosphoesterase" evidence="3">
    <location>
        <begin position="58"/>
        <end position="316"/>
    </location>
</feature>
<comment type="caution">
    <text evidence="5">The sequence shown here is derived from an EMBL/GenBank/DDBJ whole genome shotgun (WGS) entry which is preliminary data.</text>
</comment>
<dbReference type="GO" id="GO:0030288">
    <property type="term" value="C:outer membrane-bounded periplasmic space"/>
    <property type="evidence" value="ECO:0007669"/>
    <property type="project" value="TreeGrafter"/>
</dbReference>
<evidence type="ECO:0000259" key="3">
    <source>
        <dbReference type="Pfam" id="PF00149"/>
    </source>
</evidence>
<protein>
    <submittedName>
        <fullName evidence="5">Bifunctional metallophosphatase/5'-nucleotidase</fullName>
    </submittedName>
</protein>
<reference evidence="6" key="1">
    <citation type="submission" date="2019-10" db="EMBL/GenBank/DDBJ databases">
        <title>Streptomyces sp. nov., a novel actinobacterium isolated from alkaline environment.</title>
        <authorList>
            <person name="Golinska P."/>
        </authorList>
    </citation>
    <scope>NUCLEOTIDE SEQUENCE [LARGE SCALE GENOMIC DNA]</scope>
    <source>
        <strain evidence="6">DSM 42118</strain>
    </source>
</reference>
<accession>A0A7W3TEG0</accession>
<keyword evidence="2" id="KW-0547">Nucleotide-binding</keyword>
<dbReference type="PANTHER" id="PTHR11575">
    <property type="entry name" value="5'-NUCLEOTIDASE-RELATED"/>
    <property type="match status" value="1"/>
</dbReference>
<evidence type="ECO:0000256" key="1">
    <source>
        <dbReference type="ARBA" id="ARBA00022729"/>
    </source>
</evidence>
<feature type="chain" id="PRO_5039740635" evidence="2">
    <location>
        <begin position="38"/>
        <end position="602"/>
    </location>
</feature>